<dbReference type="AlphaFoldDB" id="A0A1U7CSQ6"/>
<evidence type="ECO:0000259" key="4">
    <source>
        <dbReference type="PROSITE" id="PS50949"/>
    </source>
</evidence>
<dbReference type="InterPro" id="IPR011711">
    <property type="entry name" value="GntR_C"/>
</dbReference>
<dbReference type="SMART" id="SM00895">
    <property type="entry name" value="FCD"/>
    <property type="match status" value="1"/>
</dbReference>
<evidence type="ECO:0000256" key="3">
    <source>
        <dbReference type="ARBA" id="ARBA00023163"/>
    </source>
</evidence>
<organism evidence="5 6">
    <name type="scientific">Paludisphaera borealis</name>
    <dbReference type="NCBI Taxonomy" id="1387353"/>
    <lineage>
        <taxon>Bacteria</taxon>
        <taxon>Pseudomonadati</taxon>
        <taxon>Planctomycetota</taxon>
        <taxon>Planctomycetia</taxon>
        <taxon>Isosphaerales</taxon>
        <taxon>Isosphaeraceae</taxon>
        <taxon>Paludisphaera</taxon>
    </lineage>
</organism>
<feature type="domain" description="HTH gntR-type" evidence="4">
    <location>
        <begin position="16"/>
        <end position="83"/>
    </location>
</feature>
<evidence type="ECO:0000256" key="1">
    <source>
        <dbReference type="ARBA" id="ARBA00023015"/>
    </source>
</evidence>
<dbReference type="InterPro" id="IPR008920">
    <property type="entry name" value="TF_FadR/GntR_C"/>
</dbReference>
<keyword evidence="3" id="KW-0804">Transcription</keyword>
<dbReference type="SMART" id="SM00345">
    <property type="entry name" value="HTH_GNTR"/>
    <property type="match status" value="1"/>
</dbReference>
<keyword evidence="1" id="KW-0805">Transcription regulation</keyword>
<dbReference type="GO" id="GO:0003677">
    <property type="term" value="F:DNA binding"/>
    <property type="evidence" value="ECO:0007669"/>
    <property type="project" value="UniProtKB-KW"/>
</dbReference>
<dbReference type="PANTHER" id="PTHR43537">
    <property type="entry name" value="TRANSCRIPTIONAL REGULATOR, GNTR FAMILY"/>
    <property type="match status" value="1"/>
</dbReference>
<name>A0A1U7CSQ6_9BACT</name>
<dbReference type="Pfam" id="PF07729">
    <property type="entry name" value="FCD"/>
    <property type="match status" value="1"/>
</dbReference>
<keyword evidence="6" id="KW-1185">Reference proteome</keyword>
<sequence length="247" mass="27244">MLRSTTTGSSTTWDHGRRRQVLVESLLREIVNGSIRPGEHLVTQALARRFGVSHTPVREALIMLAGMGLVDAAPNRGSIVRRVTTREVREICQVRRALECEAVRLACGRIPTSDLVALREALLALIGVEEDHWVGGVTEARALDSRLHDLIASGSGNSFLVNELGRFSILFRTFRDVAWSHSESRNDYHRLDAEAREHLAVVEALLAGDRQAAVAAMARHIAAGVDYWSRALPEGASPPAEFEEELR</sequence>
<dbReference type="STRING" id="1387353.BSF38_03461"/>
<keyword evidence="2" id="KW-0238">DNA-binding</keyword>
<dbReference type="PANTHER" id="PTHR43537:SF24">
    <property type="entry name" value="GLUCONATE OPERON TRANSCRIPTIONAL REPRESSOR"/>
    <property type="match status" value="1"/>
</dbReference>
<dbReference type="RefSeq" id="WP_210405614.1">
    <property type="nucleotide sequence ID" value="NZ_CP019082.1"/>
</dbReference>
<evidence type="ECO:0000256" key="2">
    <source>
        <dbReference type="ARBA" id="ARBA00023125"/>
    </source>
</evidence>
<proteinExistence type="predicted"/>
<reference evidence="6" key="1">
    <citation type="submission" date="2016-12" db="EMBL/GenBank/DDBJ databases">
        <title>Comparative genomics of four Isosphaeraceae planctomycetes: a common pool of plasmids and glycoside hydrolase genes.</title>
        <authorList>
            <person name="Ivanova A."/>
        </authorList>
    </citation>
    <scope>NUCLEOTIDE SEQUENCE [LARGE SCALE GENOMIC DNA]</scope>
    <source>
        <strain evidence="6">PX4</strain>
    </source>
</reference>
<dbReference type="SUPFAM" id="SSF46785">
    <property type="entry name" value="Winged helix' DNA-binding domain"/>
    <property type="match status" value="1"/>
</dbReference>
<dbReference type="CDD" id="cd07377">
    <property type="entry name" value="WHTH_GntR"/>
    <property type="match status" value="1"/>
</dbReference>
<dbReference type="SUPFAM" id="SSF48008">
    <property type="entry name" value="GntR ligand-binding domain-like"/>
    <property type="match status" value="1"/>
</dbReference>
<dbReference type="Gene3D" id="1.20.120.530">
    <property type="entry name" value="GntR ligand-binding domain-like"/>
    <property type="match status" value="1"/>
</dbReference>
<dbReference type="InterPro" id="IPR000524">
    <property type="entry name" value="Tscrpt_reg_HTH_GntR"/>
</dbReference>
<protein>
    <submittedName>
        <fullName evidence="5">HTH-type transcriptional repressor RspR</fullName>
    </submittedName>
</protein>
<gene>
    <name evidence="5" type="primary">rspR_2</name>
    <name evidence="5" type="ORF">BSF38_03461</name>
</gene>
<dbReference type="GO" id="GO:0003700">
    <property type="term" value="F:DNA-binding transcription factor activity"/>
    <property type="evidence" value="ECO:0007669"/>
    <property type="project" value="InterPro"/>
</dbReference>
<evidence type="ECO:0000313" key="6">
    <source>
        <dbReference type="Proteomes" id="UP000186309"/>
    </source>
</evidence>
<dbReference type="PROSITE" id="PS50949">
    <property type="entry name" value="HTH_GNTR"/>
    <property type="match status" value="1"/>
</dbReference>
<dbReference type="KEGG" id="pbor:BSF38_03461"/>
<dbReference type="Pfam" id="PF00392">
    <property type="entry name" value="GntR"/>
    <property type="match status" value="1"/>
</dbReference>
<dbReference type="EMBL" id="CP019082">
    <property type="protein sequence ID" value="APW61929.1"/>
    <property type="molecule type" value="Genomic_DNA"/>
</dbReference>
<accession>A0A1U7CSQ6</accession>
<dbReference type="InterPro" id="IPR036388">
    <property type="entry name" value="WH-like_DNA-bd_sf"/>
</dbReference>
<evidence type="ECO:0000313" key="5">
    <source>
        <dbReference type="EMBL" id="APW61929.1"/>
    </source>
</evidence>
<dbReference type="InterPro" id="IPR036390">
    <property type="entry name" value="WH_DNA-bd_sf"/>
</dbReference>
<dbReference type="Gene3D" id="1.10.10.10">
    <property type="entry name" value="Winged helix-like DNA-binding domain superfamily/Winged helix DNA-binding domain"/>
    <property type="match status" value="1"/>
</dbReference>
<dbReference type="Proteomes" id="UP000186309">
    <property type="component" value="Chromosome"/>
</dbReference>